<evidence type="ECO:0008006" key="4">
    <source>
        <dbReference type="Google" id="ProtNLM"/>
    </source>
</evidence>
<dbReference type="AlphaFoldDB" id="K9IGQ1"/>
<name>K9IGQ1_DESRO</name>
<keyword evidence="1" id="KW-1133">Transmembrane helix</keyword>
<sequence length="112" mass="13035">MFLDSLMNLLYLLCLLSQQMVPPFQCAGHLDINFKFSLSLTHTAIVLYYQLMSLLCPIHKIYLFLCTSTQTTLSLLGYLSFNLSPFFPLFHLHFILILNPGRFFYNTNTMKL</sequence>
<protein>
    <recommendedName>
        <fullName evidence="4">Secreted protein</fullName>
    </recommendedName>
</protein>
<accession>K9IGQ1</accession>
<evidence type="ECO:0000256" key="1">
    <source>
        <dbReference type="SAM" id="Phobius"/>
    </source>
</evidence>
<evidence type="ECO:0000313" key="3">
    <source>
        <dbReference type="EMBL" id="JAA44942.1"/>
    </source>
</evidence>
<keyword evidence="1" id="KW-0812">Transmembrane</keyword>
<feature type="signal peptide" evidence="2">
    <location>
        <begin position="1"/>
        <end position="17"/>
    </location>
</feature>
<reference evidence="3" key="1">
    <citation type="submission" date="2012-11" db="EMBL/GenBank/DDBJ databases">
        <title>The Vampirome: Transcriptome and Proteome Analysis of the Submandibular and Accessory Glands of the Vampire Bat and Vector of Human Rabies, Desmodus rotundus.</title>
        <authorList>
            <person name="Francischetti I.M.B."/>
            <person name="Assumpcao T.C.F."/>
            <person name="Ma D."/>
            <person name="Vicente E.C."/>
            <person name="Ribeiro J.M.C."/>
        </authorList>
    </citation>
    <scope>NUCLEOTIDE SEQUENCE</scope>
    <source>
        <tissue evidence="3">Salivary gland</tissue>
    </source>
</reference>
<proteinExistence type="evidence at transcript level"/>
<keyword evidence="1" id="KW-0472">Membrane</keyword>
<feature type="chain" id="PRO_5003930843" description="Secreted protein" evidence="2">
    <location>
        <begin position="18"/>
        <end position="112"/>
    </location>
</feature>
<dbReference type="EMBL" id="GABZ01008583">
    <property type="protein sequence ID" value="JAA44942.1"/>
    <property type="molecule type" value="mRNA"/>
</dbReference>
<keyword evidence="2" id="KW-0732">Signal</keyword>
<organism evidence="3">
    <name type="scientific">Desmodus rotundus</name>
    <name type="common">Vampire bat</name>
    <dbReference type="NCBI Taxonomy" id="9430"/>
    <lineage>
        <taxon>Eukaryota</taxon>
        <taxon>Metazoa</taxon>
        <taxon>Chordata</taxon>
        <taxon>Craniata</taxon>
        <taxon>Vertebrata</taxon>
        <taxon>Euteleostomi</taxon>
        <taxon>Mammalia</taxon>
        <taxon>Eutheria</taxon>
        <taxon>Laurasiatheria</taxon>
        <taxon>Chiroptera</taxon>
        <taxon>Yangochiroptera</taxon>
        <taxon>Phyllostomidae</taxon>
        <taxon>Desmodontinae</taxon>
        <taxon>Desmodus</taxon>
    </lineage>
</organism>
<feature type="transmembrane region" description="Helical" evidence="1">
    <location>
        <begin position="36"/>
        <end position="55"/>
    </location>
</feature>
<evidence type="ECO:0000256" key="2">
    <source>
        <dbReference type="SAM" id="SignalP"/>
    </source>
</evidence>